<organism evidence="1 2">
    <name type="scientific">Acinetobacter junii</name>
    <dbReference type="NCBI Taxonomy" id="40215"/>
    <lineage>
        <taxon>Bacteria</taxon>
        <taxon>Pseudomonadati</taxon>
        <taxon>Pseudomonadota</taxon>
        <taxon>Gammaproteobacteria</taxon>
        <taxon>Moraxellales</taxon>
        <taxon>Moraxellaceae</taxon>
        <taxon>Acinetobacter</taxon>
    </lineage>
</organism>
<name>A0AAW5R7X7_ACIJU</name>
<comment type="caution">
    <text evidence="1">The sequence shown here is derived from an EMBL/GenBank/DDBJ whole genome shotgun (WGS) entry which is preliminary data.</text>
</comment>
<evidence type="ECO:0000313" key="2">
    <source>
        <dbReference type="Proteomes" id="UP001208534"/>
    </source>
</evidence>
<evidence type="ECO:0000313" key="1">
    <source>
        <dbReference type="EMBL" id="MCU4395937.1"/>
    </source>
</evidence>
<gene>
    <name evidence="1" type="ORF">KTH64_02900</name>
</gene>
<protein>
    <recommendedName>
        <fullName evidence="3">DUF3102 domain-containing protein</fullName>
    </recommendedName>
</protein>
<dbReference type="EMBL" id="JAHPRE010000008">
    <property type="protein sequence ID" value="MCU4395937.1"/>
    <property type="molecule type" value="Genomic_DNA"/>
</dbReference>
<dbReference type="AlphaFoldDB" id="A0AAW5R7X7"/>
<proteinExistence type="predicted"/>
<dbReference type="RefSeq" id="WP_262578551.1">
    <property type="nucleotide sequence ID" value="NZ_JAHPRE010000008.1"/>
</dbReference>
<accession>A0AAW5R7X7</accession>
<dbReference type="Proteomes" id="UP001208534">
    <property type="component" value="Unassembled WGS sequence"/>
</dbReference>
<evidence type="ECO:0008006" key="3">
    <source>
        <dbReference type="Google" id="ProtNLM"/>
    </source>
</evidence>
<sequence>MTEVTQNQLAQIEQSVSVEQIQLSEKLGAIKATNFIKKLVTVTEIKLIAEIKESKQYKGLKVIDPTGKLVTVTTFEEFCQYLGKSREHIDEDIRNLGTFGEDFLETSQRMGLGYRDLRKLRKLPEEDREVVINGEAVKTEDRESLIDLIEEMSAKHAKERDQLKARVADLESSDAAKEQIIKTKDQKANELLEENTKLKSPAQIKKRAETEQQQLAKKALEEISAACLKMHNDTVRFTNEINSITDAIEEHGLYDIQEQLVADVIATFQQMAQTSVALGFQIDFEAMVSPSWMADDSNKDELGVEELQQLQHNVETLLES</sequence>
<reference evidence="1" key="1">
    <citation type="submission" date="2021-06" db="EMBL/GenBank/DDBJ databases">
        <title>Propagation of a rapidly emergent carbapenem-resistant Acinetobacter baumannii lineage by various extra-hospital transmission networks.</title>
        <authorList>
            <person name="Calix J."/>
        </authorList>
    </citation>
    <scope>NUCLEOTIDE SEQUENCE</scope>
    <source>
        <strain evidence="1">WU_MDCI_Aw63</strain>
    </source>
</reference>